<evidence type="ECO:0000313" key="4">
    <source>
        <dbReference type="Proteomes" id="UP000799770"/>
    </source>
</evidence>
<name>A0A6A5Z3B0_9PLEO</name>
<dbReference type="AlphaFoldDB" id="A0A6A5Z3B0"/>
<feature type="compositionally biased region" description="Basic and acidic residues" evidence="1">
    <location>
        <begin position="559"/>
        <end position="570"/>
    </location>
</feature>
<feature type="region of interest" description="Disordered" evidence="1">
    <location>
        <begin position="427"/>
        <end position="461"/>
    </location>
</feature>
<dbReference type="Proteomes" id="UP000799770">
    <property type="component" value="Unassembled WGS sequence"/>
</dbReference>
<feature type="region of interest" description="Disordered" evidence="1">
    <location>
        <begin position="559"/>
        <end position="579"/>
    </location>
</feature>
<protein>
    <submittedName>
        <fullName evidence="3">Uncharacterized protein</fullName>
    </submittedName>
</protein>
<feature type="signal peptide" evidence="2">
    <location>
        <begin position="1"/>
        <end position="23"/>
    </location>
</feature>
<evidence type="ECO:0000256" key="1">
    <source>
        <dbReference type="SAM" id="MobiDB-lite"/>
    </source>
</evidence>
<keyword evidence="4" id="KW-1185">Reference proteome</keyword>
<evidence type="ECO:0000256" key="2">
    <source>
        <dbReference type="SAM" id="SignalP"/>
    </source>
</evidence>
<keyword evidence="2" id="KW-0732">Signal</keyword>
<feature type="chain" id="PRO_5025631885" evidence="2">
    <location>
        <begin position="24"/>
        <end position="590"/>
    </location>
</feature>
<accession>A0A6A5Z3B0</accession>
<sequence length="590" mass="64727">MRSKRSSAMRFLLCSSVVLTASAAVIRTPLERRVEDCLIDTSNSMEDDPDRLNTDGTAGIGAEFESPEFALVSAQCSDDDTNDAKRKVIAGRTGTNWELTADSIGKKGKLQAEYIIDGVKVKVGSTEDATNGAKVAADLAQNLVDWKPWASDDTRNVDIADNNCNPWKITTRPSRDPNEVSFQPQITTPMPLEALYSLMKEQAANPLEKNVLDGTNYRFPEGLKLVAQQHFQSNPSGIDKTKVTDDVLAFCTLVLSYGKGALSTLQPGQSPKLFTTFMPRTNFNKIFAQVSSKLPAKGDDLWALFNNLACYKGDGNQVDTDLCTGDVASPTPIDNKFGDLTFAQGDKKCNIHDWIHGLDQDSQDDDDLTKFDEAIDGSIGNLHAAQEKMFNSQRSVPLFEFRDLDTLRTKEMEDFMSKVDKAIQDLHNNFANPPGKKAKRQDSACAPPDPEPTPEPTPTGPTKQLAVVAAFVPGAPTMDWLFLTADYEKGVECREDFLRPVDTVPWDTSGTTAEDGSTFPGGTRDLDLEIDGQKCQYKNDGDDPGALWCGERIIGCKDDPADKDPNDSSSDKGNYQCGDYTRQPVFVCPY</sequence>
<proteinExistence type="predicted"/>
<dbReference type="OrthoDB" id="1896086at2759"/>
<reference evidence="3" key="1">
    <citation type="journal article" date="2020" name="Stud. Mycol.">
        <title>101 Dothideomycetes genomes: a test case for predicting lifestyles and emergence of pathogens.</title>
        <authorList>
            <person name="Haridas S."/>
            <person name="Albert R."/>
            <person name="Binder M."/>
            <person name="Bloem J."/>
            <person name="Labutti K."/>
            <person name="Salamov A."/>
            <person name="Andreopoulos B."/>
            <person name="Baker S."/>
            <person name="Barry K."/>
            <person name="Bills G."/>
            <person name="Bluhm B."/>
            <person name="Cannon C."/>
            <person name="Castanera R."/>
            <person name="Culley D."/>
            <person name="Daum C."/>
            <person name="Ezra D."/>
            <person name="Gonzalez J."/>
            <person name="Henrissat B."/>
            <person name="Kuo A."/>
            <person name="Liang C."/>
            <person name="Lipzen A."/>
            <person name="Lutzoni F."/>
            <person name="Magnuson J."/>
            <person name="Mondo S."/>
            <person name="Nolan M."/>
            <person name="Ohm R."/>
            <person name="Pangilinan J."/>
            <person name="Park H.-J."/>
            <person name="Ramirez L."/>
            <person name="Alfaro M."/>
            <person name="Sun H."/>
            <person name="Tritt A."/>
            <person name="Yoshinaga Y."/>
            <person name="Zwiers L.-H."/>
            <person name="Turgeon B."/>
            <person name="Goodwin S."/>
            <person name="Spatafora J."/>
            <person name="Crous P."/>
            <person name="Grigoriev I."/>
        </authorList>
    </citation>
    <scope>NUCLEOTIDE SEQUENCE</scope>
    <source>
        <strain evidence="3">CBS 627.86</strain>
    </source>
</reference>
<organism evidence="3 4">
    <name type="scientific">Lophiotrema nucula</name>
    <dbReference type="NCBI Taxonomy" id="690887"/>
    <lineage>
        <taxon>Eukaryota</taxon>
        <taxon>Fungi</taxon>
        <taxon>Dikarya</taxon>
        <taxon>Ascomycota</taxon>
        <taxon>Pezizomycotina</taxon>
        <taxon>Dothideomycetes</taxon>
        <taxon>Pleosporomycetidae</taxon>
        <taxon>Pleosporales</taxon>
        <taxon>Lophiotremataceae</taxon>
        <taxon>Lophiotrema</taxon>
    </lineage>
</organism>
<evidence type="ECO:0000313" key="3">
    <source>
        <dbReference type="EMBL" id="KAF2112801.1"/>
    </source>
</evidence>
<dbReference type="EMBL" id="ML977330">
    <property type="protein sequence ID" value="KAF2112801.1"/>
    <property type="molecule type" value="Genomic_DNA"/>
</dbReference>
<gene>
    <name evidence="3" type="ORF">BDV96DRAFT_649034</name>
</gene>
<feature type="compositionally biased region" description="Pro residues" evidence="1">
    <location>
        <begin position="447"/>
        <end position="459"/>
    </location>
</feature>